<comment type="subcellular location">
    <subcellularLocation>
        <location evidence="1">Nucleus</location>
    </subcellularLocation>
</comment>
<dbReference type="EMBL" id="GEEE01004752">
    <property type="protein sequence ID" value="JAP58473.1"/>
    <property type="molecule type" value="Transcribed_RNA"/>
</dbReference>
<evidence type="ECO:0000256" key="1">
    <source>
        <dbReference type="ARBA" id="ARBA00004123"/>
    </source>
</evidence>
<protein>
    <submittedName>
        <fullName evidence="7">Uncharacterized protein</fullName>
    </submittedName>
</protein>
<evidence type="ECO:0000256" key="6">
    <source>
        <dbReference type="SAM" id="MobiDB-lite"/>
    </source>
</evidence>
<feature type="compositionally biased region" description="Polar residues" evidence="6">
    <location>
        <begin position="726"/>
        <end position="735"/>
    </location>
</feature>
<sequence length="1244" mass="136250">MRCKMCAASHTLLDRHNEIQSGQFMISNLEDSESESDDFDGQLLEDTDHLASERASGMPEFDNLQSLFKCLSVAYVENLTSPRWSHFKGAKFALKNKIRLNNIIWREYHMQYVKQLRPIIVQFQVPLCDPLHNKAEGIVMEGKFWKRHTKTLCNEYRRWRTFFCDLKLRKDRKAGNALTNDYEATTVDFQNASEFTPKPAFLDDYDLSCDILRSPSLIDPNLLDELMMDFEGSLDVFFDQPFPNPRDMPMLRNSDIMQPGLVQLQPNPENSETDLIATLLQQPVPASNIDGSPSLDTSFQLPCNTDVGISPQLALSHSTSNQSHPQTTTQVFTQSPQLPQRLKAYGNSPSSPYSFQQSNQAMGVVTTKNLRERHSVGKKVQFGDASVNRVSLIQSSSSDQCICMNLLGSDQTYPFSSLKRQLTSAVPSLPLSKLTEQVTEKTEVLPSKSEQASSTLLHSSPTLLNALLQSQPKLSSDGAFHRVRRESCDVLSLASTPQQLTMPPPTATEAPTKSVTGIRDSVAPSISSSASHSSALIVDLSQNKIQPTDRQAVPFLDRSLTVSGQSNFQSTNCVAHQQPQQSTLAAPCSCHLYYPGVRQMPQQGQQPQQQQQPPPPPQQEMALPSVPQRVEASNTAYAPTNRPLQTGVSGSPVTASIPYVHGGNFESGGRPFSGPFEQLSTAQASPSFGPNLPPNSPLSTASATCFQDFSQVTRPRDRLKRLPFAYSQQPKTSMVQPGFPESNRLSAPFSSSFPSSSSPSSSPPSAVVTTASISSFANDVSRISLQGFAAMQTNSHSSSSSSVRLENREHFAPPSNAQHPYPHQQNHLPHPPPDGSLLPKCNISSAPDLYAVAEQPLKKVLSKSPFFEASKHHTSLPFTSTDYARSRRTDFPLPGSNETKPDSPFDASSQGGDLESPNFEDDVKPFSLICRAGPSGNTNQDSESMAAETTAEEDFDEETTGDSSTKTTDSHLSPTYQLSVTSANTEQRRRLSMQSSLKTLQQLIEQYSNTGPNKAAGYPSGGRTTIGTGSRRISQSSCSRYSPGSSRKGGASAAGAESLKTSKASILRGAAGLIQAQRAERSKLDAEISRLHSEIEVLQSSINACCEKLPVSGAAPKRQASARQNSESSAWYRQFVSSTSQTNWKFYVFSLIIDNLFDSYCDKVSTASREVLRRSVYSWLDQHCSLPQLRHSVVRAMCKLSTSTNILQQPNLLPQQAREAAARLAFPSPSCSRAASDPATRTLP</sequence>
<feature type="compositionally biased region" description="Low complexity" evidence="6">
    <location>
        <begin position="600"/>
        <end position="611"/>
    </location>
</feature>
<feature type="compositionally biased region" description="Polar residues" evidence="6">
    <location>
        <begin position="971"/>
        <end position="985"/>
    </location>
</feature>
<dbReference type="SUPFAM" id="SSF47459">
    <property type="entry name" value="HLH, helix-loop-helix DNA-binding domain"/>
    <property type="match status" value="1"/>
</dbReference>
<dbReference type="GO" id="GO:0000981">
    <property type="term" value="F:DNA-binding transcription factor activity, RNA polymerase II-specific"/>
    <property type="evidence" value="ECO:0007669"/>
    <property type="project" value="TreeGrafter"/>
</dbReference>
<feature type="compositionally biased region" description="Acidic residues" evidence="6">
    <location>
        <begin position="950"/>
        <end position="960"/>
    </location>
</feature>
<dbReference type="InterPro" id="IPR052207">
    <property type="entry name" value="Max-like/E-box_TFs"/>
</dbReference>
<feature type="region of interest" description="Disordered" evidence="6">
    <location>
        <begin position="1009"/>
        <end position="1056"/>
    </location>
</feature>
<dbReference type="GO" id="GO:0000978">
    <property type="term" value="F:RNA polymerase II cis-regulatory region sequence-specific DNA binding"/>
    <property type="evidence" value="ECO:0007669"/>
    <property type="project" value="TreeGrafter"/>
</dbReference>
<name>A0A0X3Q2L3_SCHSO</name>
<gene>
    <name evidence="7" type="ORF">TR114584</name>
</gene>
<dbReference type="PANTHER" id="PTHR15741:SF37">
    <property type="entry name" value="LD38259P"/>
    <property type="match status" value="1"/>
</dbReference>
<dbReference type="InterPro" id="IPR036638">
    <property type="entry name" value="HLH_DNA-bd_sf"/>
</dbReference>
<evidence type="ECO:0000256" key="4">
    <source>
        <dbReference type="ARBA" id="ARBA00023163"/>
    </source>
</evidence>
<feature type="compositionally biased region" description="Low complexity" evidence="6">
    <location>
        <begin position="1021"/>
        <end position="1056"/>
    </location>
</feature>
<dbReference type="GO" id="GO:0046983">
    <property type="term" value="F:protein dimerization activity"/>
    <property type="evidence" value="ECO:0007669"/>
    <property type="project" value="InterPro"/>
</dbReference>
<feature type="compositionally biased region" description="Polar residues" evidence="6">
    <location>
        <begin position="678"/>
        <end position="688"/>
    </location>
</feature>
<feature type="region of interest" description="Disordered" evidence="6">
    <location>
        <begin position="794"/>
        <end position="841"/>
    </location>
</feature>
<evidence type="ECO:0000256" key="5">
    <source>
        <dbReference type="ARBA" id="ARBA00023242"/>
    </source>
</evidence>
<dbReference type="PANTHER" id="PTHR15741">
    <property type="entry name" value="BASIC HELIX-LOOP-HELIX ZIP TRANSCRIPTION FACTOR"/>
    <property type="match status" value="1"/>
</dbReference>
<dbReference type="GO" id="GO:0005634">
    <property type="term" value="C:nucleus"/>
    <property type="evidence" value="ECO:0007669"/>
    <property type="project" value="UniProtKB-SubCell"/>
</dbReference>
<keyword evidence="4" id="KW-0804">Transcription</keyword>
<keyword evidence="2" id="KW-0805">Transcription regulation</keyword>
<reference evidence="7" key="1">
    <citation type="submission" date="2016-01" db="EMBL/GenBank/DDBJ databases">
        <title>Reference transcriptome for the parasite Schistocephalus solidus: insights into the molecular evolution of parasitism.</title>
        <authorList>
            <person name="Hebert F.O."/>
            <person name="Grambauer S."/>
            <person name="Barber I."/>
            <person name="Landry C.R."/>
            <person name="Aubin-Horth N."/>
        </authorList>
    </citation>
    <scope>NUCLEOTIDE SEQUENCE</scope>
</reference>
<evidence type="ECO:0000313" key="7">
    <source>
        <dbReference type="EMBL" id="JAP58473.1"/>
    </source>
</evidence>
<evidence type="ECO:0000256" key="2">
    <source>
        <dbReference type="ARBA" id="ARBA00023015"/>
    </source>
</evidence>
<dbReference type="Gene3D" id="4.10.280.10">
    <property type="entry name" value="Helix-loop-helix DNA-binding domain"/>
    <property type="match status" value="1"/>
</dbReference>
<evidence type="ECO:0000256" key="3">
    <source>
        <dbReference type="ARBA" id="ARBA00023125"/>
    </source>
</evidence>
<feature type="region of interest" description="Disordered" evidence="6">
    <location>
        <begin position="666"/>
        <end position="700"/>
    </location>
</feature>
<keyword evidence="5" id="KW-0539">Nucleus</keyword>
<dbReference type="CDD" id="cd21739">
    <property type="entry name" value="NES2-NLS_ChREBP-like"/>
    <property type="match status" value="1"/>
</dbReference>
<feature type="compositionally biased region" description="Low complexity" evidence="6">
    <location>
        <begin position="818"/>
        <end position="828"/>
    </location>
</feature>
<organism evidence="7">
    <name type="scientific">Schistocephalus solidus</name>
    <name type="common">Tapeworm</name>
    <dbReference type="NCBI Taxonomy" id="70667"/>
    <lineage>
        <taxon>Eukaryota</taxon>
        <taxon>Metazoa</taxon>
        <taxon>Spiralia</taxon>
        <taxon>Lophotrochozoa</taxon>
        <taxon>Platyhelminthes</taxon>
        <taxon>Cestoda</taxon>
        <taxon>Eucestoda</taxon>
        <taxon>Diphyllobothriidea</taxon>
        <taxon>Diphyllobothriidae</taxon>
        <taxon>Schistocephalus</taxon>
    </lineage>
</organism>
<accession>A0A0X3Q2L3</accession>
<keyword evidence="3" id="KW-0238">DNA-binding</keyword>
<feature type="compositionally biased region" description="Low complexity" evidence="6">
    <location>
        <begin position="746"/>
        <end position="766"/>
    </location>
</feature>
<feature type="region of interest" description="Disordered" evidence="6">
    <location>
        <begin position="724"/>
        <end position="767"/>
    </location>
</feature>
<feature type="region of interest" description="Disordered" evidence="6">
    <location>
        <begin position="878"/>
        <end position="995"/>
    </location>
</feature>
<dbReference type="AlphaFoldDB" id="A0A0X3Q2L3"/>
<feature type="region of interest" description="Disordered" evidence="6">
    <location>
        <begin position="600"/>
        <end position="624"/>
    </location>
</feature>
<proteinExistence type="predicted"/>